<evidence type="ECO:0000256" key="5">
    <source>
        <dbReference type="ARBA" id="ARBA00022723"/>
    </source>
</evidence>
<evidence type="ECO:0000256" key="2">
    <source>
        <dbReference type="ARBA" id="ARBA00001947"/>
    </source>
</evidence>
<comment type="cofactor">
    <cofactor evidence="3">
        <name>Fe(2+)</name>
        <dbReference type="ChEBI" id="CHEBI:29033"/>
    </cofactor>
</comment>
<keyword evidence="5" id="KW-0479">Metal-binding</keyword>
<dbReference type="NCBIfam" id="NF004076">
    <property type="entry name" value="PRK05581.1-4"/>
    <property type="match status" value="1"/>
</dbReference>
<dbReference type="GO" id="GO:1901135">
    <property type="term" value="P:carbohydrate derivative metabolic process"/>
    <property type="evidence" value="ECO:0007669"/>
    <property type="project" value="UniProtKB-ARBA"/>
</dbReference>
<evidence type="ECO:0000256" key="7">
    <source>
        <dbReference type="ARBA" id="ARBA00023004"/>
    </source>
</evidence>
<evidence type="ECO:0000256" key="1">
    <source>
        <dbReference type="ARBA" id="ARBA00001936"/>
    </source>
</evidence>
<keyword evidence="6" id="KW-0862">Zinc</keyword>
<dbReference type="GO" id="GO:0006163">
    <property type="term" value="P:purine nucleotide metabolic process"/>
    <property type="evidence" value="ECO:0007669"/>
    <property type="project" value="UniProtKB-ARBA"/>
</dbReference>
<evidence type="ECO:0000256" key="3">
    <source>
        <dbReference type="ARBA" id="ARBA00001954"/>
    </source>
</evidence>
<evidence type="ECO:0000256" key="8">
    <source>
        <dbReference type="ARBA" id="ARBA00023211"/>
    </source>
</evidence>
<comment type="cofactor">
    <cofactor evidence="1">
        <name>Mn(2+)</name>
        <dbReference type="ChEBI" id="CHEBI:29035"/>
    </cofactor>
</comment>
<dbReference type="SUPFAM" id="SSF51366">
    <property type="entry name" value="Ribulose-phoshate binding barrel"/>
    <property type="match status" value="1"/>
</dbReference>
<evidence type="ECO:0000313" key="11">
    <source>
        <dbReference type="EMBL" id="ATZ18446.1"/>
    </source>
</evidence>
<evidence type="ECO:0000313" key="12">
    <source>
        <dbReference type="Proteomes" id="UP000232230"/>
    </source>
</evidence>
<evidence type="ECO:0000256" key="6">
    <source>
        <dbReference type="ARBA" id="ARBA00022833"/>
    </source>
</evidence>
<dbReference type="CDD" id="cd00429">
    <property type="entry name" value="RPE"/>
    <property type="match status" value="1"/>
</dbReference>
<evidence type="ECO:0000256" key="4">
    <source>
        <dbReference type="ARBA" id="ARBA00011738"/>
    </source>
</evidence>
<dbReference type="InterPro" id="IPR000056">
    <property type="entry name" value="Ribul_P_3_epim-like"/>
</dbReference>
<dbReference type="EMBL" id="CP024965">
    <property type="protein sequence ID" value="ATZ18446.1"/>
    <property type="molecule type" value="Genomic_DNA"/>
</dbReference>
<sequence>MPKITPSIFTCDTVSMINEINDLKKAGIDWLHFDIMDGHFVPNYGLAPKQLDDIKKHFPEIIIDAHVMANDLEDKLVQLKNADYITFHLNSKQRFGFKNLIKKIKDMNCKVGLGMDLNNSIDDIKPYLEDIDLITIMTIKPGFTGQKFEESSWKTLKEVKQFCSLNFPNIKIQVDGGVRWDNIKKLIQNEIDLIVVGSLLFSEKDYSKTIKKIFSK</sequence>
<name>A0A2K8NY18_9MOLU</name>
<dbReference type="PANTHER" id="PTHR11749">
    <property type="entry name" value="RIBULOSE-5-PHOSPHATE-3-EPIMERASE"/>
    <property type="match status" value="1"/>
</dbReference>
<dbReference type="GO" id="GO:0046496">
    <property type="term" value="P:nicotinamide nucleotide metabolic process"/>
    <property type="evidence" value="ECO:0007669"/>
    <property type="project" value="UniProtKB-ARBA"/>
</dbReference>
<dbReference type="AlphaFoldDB" id="A0A2K8NY18"/>
<evidence type="ECO:0000256" key="9">
    <source>
        <dbReference type="ARBA" id="ARBA00023235"/>
    </source>
</evidence>
<dbReference type="GO" id="GO:0006091">
    <property type="term" value="P:generation of precursor metabolites and energy"/>
    <property type="evidence" value="ECO:0007669"/>
    <property type="project" value="UniProtKB-ARBA"/>
</dbReference>
<dbReference type="Proteomes" id="UP000232230">
    <property type="component" value="Chromosome"/>
</dbReference>
<keyword evidence="12" id="KW-1185">Reference proteome</keyword>
<comment type="subunit">
    <text evidence="4">Homodimer.</text>
</comment>
<keyword evidence="10" id="KW-0119">Carbohydrate metabolism</keyword>
<dbReference type="KEGG" id="esx:ESOMN_v1c00600"/>
<dbReference type="FunFam" id="3.20.20.70:FF:000191">
    <property type="entry name" value="ribulose-phosphate 3-epimerase isoform X2"/>
    <property type="match status" value="1"/>
</dbReference>
<dbReference type="InterPro" id="IPR013785">
    <property type="entry name" value="Aldolase_TIM"/>
</dbReference>
<keyword evidence="7" id="KW-0408">Iron</keyword>
<comment type="cofactor">
    <cofactor evidence="2">
        <name>Zn(2+)</name>
        <dbReference type="ChEBI" id="CHEBI:29105"/>
    </cofactor>
</comment>
<proteinExistence type="predicted"/>
<reference evidence="11 12" key="1">
    <citation type="submission" date="2017-11" db="EMBL/GenBank/DDBJ databases">
        <title>Genome sequence of Entomoplasma somnilux PYAN-1 (ATCC 49194).</title>
        <authorList>
            <person name="Lo W.-S."/>
            <person name="Gasparich G.E."/>
            <person name="Kuo C.-H."/>
        </authorList>
    </citation>
    <scope>NUCLEOTIDE SEQUENCE [LARGE SCALE GENOMIC DNA]</scope>
    <source>
        <strain evidence="11 12">PYAN-1</strain>
    </source>
</reference>
<evidence type="ECO:0000256" key="10">
    <source>
        <dbReference type="ARBA" id="ARBA00023277"/>
    </source>
</evidence>
<dbReference type="InterPro" id="IPR011060">
    <property type="entry name" value="RibuloseP-bd_barrel"/>
</dbReference>
<keyword evidence="8" id="KW-0464">Manganese</keyword>
<keyword evidence="9" id="KW-0413">Isomerase</keyword>
<dbReference type="GO" id="GO:0005975">
    <property type="term" value="P:carbohydrate metabolic process"/>
    <property type="evidence" value="ECO:0007669"/>
    <property type="project" value="InterPro"/>
</dbReference>
<gene>
    <name evidence="11" type="primary">rpe</name>
    <name evidence="11" type="ORF">ESOMN_v1c00600</name>
</gene>
<protein>
    <submittedName>
        <fullName evidence="11">Ribulose-phosphate 3-epimerase</fullName>
    </submittedName>
</protein>
<dbReference type="Pfam" id="PF00834">
    <property type="entry name" value="Ribul_P_3_epim"/>
    <property type="match status" value="1"/>
</dbReference>
<dbReference type="GO" id="GO:0016857">
    <property type="term" value="F:racemase and epimerase activity, acting on carbohydrates and derivatives"/>
    <property type="evidence" value="ECO:0007669"/>
    <property type="project" value="InterPro"/>
</dbReference>
<dbReference type="Gene3D" id="3.20.20.70">
    <property type="entry name" value="Aldolase class I"/>
    <property type="match status" value="1"/>
</dbReference>
<accession>A0A2K8NY18</accession>
<organism evidence="11 12">
    <name type="scientific">Williamsoniiplasma somnilux</name>
    <dbReference type="NCBI Taxonomy" id="215578"/>
    <lineage>
        <taxon>Bacteria</taxon>
        <taxon>Bacillati</taxon>
        <taxon>Mycoplasmatota</taxon>
        <taxon>Mollicutes</taxon>
        <taxon>Entomoplasmatales</taxon>
        <taxon>Williamsoniiplasma</taxon>
    </lineage>
</organism>
<dbReference type="GO" id="GO:0046872">
    <property type="term" value="F:metal ion binding"/>
    <property type="evidence" value="ECO:0007669"/>
    <property type="project" value="UniProtKB-KW"/>
</dbReference>